<feature type="domain" description="RDRP core" evidence="2">
    <location>
        <begin position="168"/>
        <end position="440"/>
    </location>
</feature>
<name>A0A6V8QQE8_TRIAP</name>
<dbReference type="GO" id="GO:0003968">
    <property type="term" value="F:RNA-directed RNA polymerase activity"/>
    <property type="evidence" value="ECO:0007669"/>
    <property type="project" value="UniProtKB-KW"/>
</dbReference>
<proteinExistence type="inferred from homology"/>
<keyword evidence="1" id="KW-0694">RNA-binding</keyword>
<evidence type="ECO:0000259" key="2">
    <source>
        <dbReference type="Pfam" id="PF05183"/>
    </source>
</evidence>
<comment type="similarity">
    <text evidence="1">Belongs to the RdRP family.</text>
</comment>
<gene>
    <name evidence="3" type="ORF">TASIC1_0002057200</name>
</gene>
<dbReference type="EC" id="2.7.7.48" evidence="1"/>
<dbReference type="GO" id="GO:0030422">
    <property type="term" value="P:siRNA processing"/>
    <property type="evidence" value="ECO:0007669"/>
    <property type="project" value="TreeGrafter"/>
</dbReference>
<keyword evidence="1" id="KW-0808">Transferase</keyword>
<dbReference type="PANTHER" id="PTHR23079:SF55">
    <property type="entry name" value="RNA-DIRECTED RNA POLYMERASE"/>
    <property type="match status" value="1"/>
</dbReference>
<evidence type="ECO:0000313" key="4">
    <source>
        <dbReference type="Proteomes" id="UP000517252"/>
    </source>
</evidence>
<comment type="caution">
    <text evidence="3">The sequence shown here is derived from an EMBL/GenBank/DDBJ whole genome shotgun (WGS) entry which is preliminary data.</text>
</comment>
<dbReference type="GO" id="GO:0031380">
    <property type="term" value="C:nuclear RNA-directed RNA polymerase complex"/>
    <property type="evidence" value="ECO:0007669"/>
    <property type="project" value="TreeGrafter"/>
</dbReference>
<dbReference type="AlphaFoldDB" id="A0A6V8QQE8"/>
<dbReference type="InterPro" id="IPR007855">
    <property type="entry name" value="RDRP"/>
</dbReference>
<comment type="catalytic activity">
    <reaction evidence="1">
        <text>RNA(n) + a ribonucleoside 5'-triphosphate = RNA(n+1) + diphosphate</text>
        <dbReference type="Rhea" id="RHEA:21248"/>
        <dbReference type="Rhea" id="RHEA-COMP:14527"/>
        <dbReference type="Rhea" id="RHEA-COMP:17342"/>
        <dbReference type="ChEBI" id="CHEBI:33019"/>
        <dbReference type="ChEBI" id="CHEBI:61557"/>
        <dbReference type="ChEBI" id="CHEBI:140395"/>
        <dbReference type="EC" id="2.7.7.48"/>
    </reaction>
</comment>
<dbReference type="Proteomes" id="UP000517252">
    <property type="component" value="Unassembled WGS sequence"/>
</dbReference>
<dbReference type="PANTHER" id="PTHR23079">
    <property type="entry name" value="RNA-DEPENDENT RNA POLYMERASE"/>
    <property type="match status" value="1"/>
</dbReference>
<dbReference type="GO" id="GO:0003723">
    <property type="term" value="F:RNA binding"/>
    <property type="evidence" value="ECO:0007669"/>
    <property type="project" value="UniProtKB-KW"/>
</dbReference>
<organism evidence="3 4">
    <name type="scientific">Trichoderma asperellum</name>
    <name type="common">Filamentous fungus</name>
    <dbReference type="NCBI Taxonomy" id="101201"/>
    <lineage>
        <taxon>Eukaryota</taxon>
        <taxon>Fungi</taxon>
        <taxon>Dikarya</taxon>
        <taxon>Ascomycota</taxon>
        <taxon>Pezizomycotina</taxon>
        <taxon>Sordariomycetes</taxon>
        <taxon>Hypocreomycetidae</taxon>
        <taxon>Hypocreales</taxon>
        <taxon>Hypocreaceae</taxon>
        <taxon>Trichoderma</taxon>
    </lineage>
</organism>
<protein>
    <recommendedName>
        <fullName evidence="1">RNA-dependent RNA polymerase</fullName>
        <ecNumber evidence="1">2.7.7.48</ecNumber>
    </recommendedName>
</protein>
<sequence>MVSLSTKDSRHRLELRYGPVDMNRAIQDASLDKYLVISLAEFRSIKSANSPPTIEGNASQVIQPTTYKECSEYAVKFLRAGISIQGVHYNFYGHSNSQLKSRTCYFLAAPKEQISQKIEGLGDFTKMKTVAKKAKRIGLLFSVARAAMKVDPKKVEDIPDIEPYVFGHLNDEVIVLLDALGISRKILLRKQQEHFNFLAEAYQDPRAAFRVLCHLDRPDLAERVIIDSLDAVRPSINRLINAEYDKMLNKRDEQKCRILIPKSRLLFGVCDAWGVLRPGQCAVKVTMDGDGQPYALRGTKVLVTRNPCLHPGDLQKLDVVERPELAHLVDCIVFPTTGRRPAADMMSGGDLDGDTFFVTWDPDIIPSTISQAAHYPGVREPLRFTPITDDDRLLYFAKYTNASLGRVKNLYLRWARATNAMSPECQELNRLFSQCVDGNRIKDSQLDKFANPPEPDAEAPPFVLDELHDSAKDIIAKQKLQSRSRMISPFLKPN</sequence>
<evidence type="ECO:0000256" key="1">
    <source>
        <dbReference type="RuleBase" id="RU363098"/>
    </source>
</evidence>
<accession>A0A6V8QQE8</accession>
<reference evidence="3 4" key="1">
    <citation type="submission" date="2020-07" db="EMBL/GenBank/DDBJ databases">
        <title>Trichoderma asperellum IC-1 whole genome shotgun sequence.</title>
        <authorList>
            <person name="Kanamasa S."/>
            <person name="Takahashi H."/>
        </authorList>
    </citation>
    <scope>NUCLEOTIDE SEQUENCE [LARGE SCALE GENOMIC DNA]</scope>
    <source>
        <strain evidence="3 4">IC-1</strain>
    </source>
</reference>
<keyword evidence="1" id="KW-0548">Nucleotidyltransferase</keyword>
<dbReference type="InterPro" id="IPR057596">
    <property type="entry name" value="RDRP_core"/>
</dbReference>
<dbReference type="OrthoDB" id="6513042at2759"/>
<evidence type="ECO:0000313" key="3">
    <source>
        <dbReference type="EMBL" id="GFP53388.1"/>
    </source>
</evidence>
<feature type="domain" description="RDRP core" evidence="2">
    <location>
        <begin position="67"/>
        <end position="161"/>
    </location>
</feature>
<keyword evidence="1 3" id="KW-0696">RNA-directed RNA polymerase</keyword>
<dbReference type="Pfam" id="PF05183">
    <property type="entry name" value="RdRP"/>
    <property type="match status" value="2"/>
</dbReference>
<dbReference type="EMBL" id="BLZH01000002">
    <property type="protein sequence ID" value="GFP53388.1"/>
    <property type="molecule type" value="Genomic_DNA"/>
</dbReference>